<dbReference type="AlphaFoldDB" id="A0AAV2AAL3"/>
<accession>A0AAV2AAL3</accession>
<name>A0AAV2AAL3_9ARAC</name>
<evidence type="ECO:0000313" key="2">
    <source>
        <dbReference type="Proteomes" id="UP001497382"/>
    </source>
</evidence>
<keyword evidence="2" id="KW-1185">Reference proteome</keyword>
<proteinExistence type="predicted"/>
<comment type="caution">
    <text evidence="1">The sequence shown here is derived from an EMBL/GenBank/DDBJ whole genome shotgun (WGS) entry which is preliminary data.</text>
</comment>
<protein>
    <submittedName>
        <fullName evidence="1">Uncharacterized protein</fullName>
    </submittedName>
</protein>
<dbReference type="Proteomes" id="UP001497382">
    <property type="component" value="Unassembled WGS sequence"/>
</dbReference>
<organism evidence="1 2">
    <name type="scientific">Larinioides sclopetarius</name>
    <dbReference type="NCBI Taxonomy" id="280406"/>
    <lineage>
        <taxon>Eukaryota</taxon>
        <taxon>Metazoa</taxon>
        <taxon>Ecdysozoa</taxon>
        <taxon>Arthropoda</taxon>
        <taxon>Chelicerata</taxon>
        <taxon>Arachnida</taxon>
        <taxon>Araneae</taxon>
        <taxon>Araneomorphae</taxon>
        <taxon>Entelegynae</taxon>
        <taxon>Araneoidea</taxon>
        <taxon>Araneidae</taxon>
        <taxon>Larinioides</taxon>
    </lineage>
</organism>
<dbReference type="EMBL" id="CAXIEN010000138">
    <property type="protein sequence ID" value="CAL1280963.1"/>
    <property type="molecule type" value="Genomic_DNA"/>
</dbReference>
<reference evidence="1 2" key="1">
    <citation type="submission" date="2024-04" db="EMBL/GenBank/DDBJ databases">
        <authorList>
            <person name="Rising A."/>
            <person name="Reimegard J."/>
            <person name="Sonavane S."/>
            <person name="Akerstrom W."/>
            <person name="Nylinder S."/>
            <person name="Hedman E."/>
            <person name="Kallberg Y."/>
        </authorList>
    </citation>
    <scope>NUCLEOTIDE SEQUENCE [LARGE SCALE GENOMIC DNA]</scope>
</reference>
<sequence length="144" mass="16201">MEMNILLTELNLVFTLIYEDSVLTVVWKNAFKTDEATLVVIETSCKLLLEVLKDRLLESVSVQWIPTREWINLVSNYSAFEQSSNEKIGIAGRNKISGTSQAGYFQVQNLNDTAVTSSVKLVTFTDGWLNLPLTWSHILDSTAL</sequence>
<evidence type="ECO:0000313" key="1">
    <source>
        <dbReference type="EMBL" id="CAL1280963.1"/>
    </source>
</evidence>
<gene>
    <name evidence="1" type="ORF">LARSCL_LOCUS11289</name>
</gene>